<reference evidence="2" key="1">
    <citation type="submission" date="2022-10" db="EMBL/GenBank/DDBJ databases">
        <title>Genome assembly of Pristionchus species.</title>
        <authorList>
            <person name="Yoshida K."/>
            <person name="Sommer R.J."/>
        </authorList>
    </citation>
    <scope>NUCLEOTIDE SEQUENCE [LARGE SCALE GENOMIC DNA]</scope>
    <source>
        <strain evidence="2">RS5460</strain>
    </source>
</reference>
<gene>
    <name evidence="1" type="ORF">PMAYCL1PPCAC_19204</name>
</gene>
<protein>
    <submittedName>
        <fullName evidence="1">Uncharacterized protein</fullName>
    </submittedName>
</protein>
<dbReference type="AlphaFoldDB" id="A0AAN5CR00"/>
<comment type="caution">
    <text evidence="1">The sequence shown here is derived from an EMBL/GenBank/DDBJ whole genome shotgun (WGS) entry which is preliminary data.</text>
</comment>
<feature type="non-terminal residue" evidence="1">
    <location>
        <position position="1"/>
    </location>
</feature>
<dbReference type="Proteomes" id="UP001328107">
    <property type="component" value="Unassembled WGS sequence"/>
</dbReference>
<evidence type="ECO:0000313" key="2">
    <source>
        <dbReference type="Proteomes" id="UP001328107"/>
    </source>
</evidence>
<proteinExistence type="predicted"/>
<keyword evidence="2" id="KW-1185">Reference proteome</keyword>
<dbReference type="EMBL" id="BTRK01000004">
    <property type="protein sequence ID" value="GMR49009.1"/>
    <property type="molecule type" value="Genomic_DNA"/>
</dbReference>
<feature type="non-terminal residue" evidence="1">
    <location>
        <position position="62"/>
    </location>
</feature>
<evidence type="ECO:0000313" key="1">
    <source>
        <dbReference type="EMBL" id="GMR49009.1"/>
    </source>
</evidence>
<sequence>NFRISHPPLPENCNCEAFENLLRNCWSALKHRWPFSHIFGQFKDVKEEINDLCMHMWIKECK</sequence>
<accession>A0AAN5CR00</accession>
<name>A0AAN5CR00_9BILA</name>
<organism evidence="1 2">
    <name type="scientific">Pristionchus mayeri</name>
    <dbReference type="NCBI Taxonomy" id="1317129"/>
    <lineage>
        <taxon>Eukaryota</taxon>
        <taxon>Metazoa</taxon>
        <taxon>Ecdysozoa</taxon>
        <taxon>Nematoda</taxon>
        <taxon>Chromadorea</taxon>
        <taxon>Rhabditida</taxon>
        <taxon>Rhabditina</taxon>
        <taxon>Diplogasteromorpha</taxon>
        <taxon>Diplogasteroidea</taxon>
        <taxon>Neodiplogasteridae</taxon>
        <taxon>Pristionchus</taxon>
    </lineage>
</organism>